<comment type="caution">
    <text evidence="2">The sequence shown here is derived from an EMBL/GenBank/DDBJ whole genome shotgun (WGS) entry which is preliminary data.</text>
</comment>
<evidence type="ECO:0000256" key="1">
    <source>
        <dbReference type="SAM" id="Phobius"/>
    </source>
</evidence>
<gene>
    <name evidence="2" type="ORF">RRU01S_04_01070</name>
</gene>
<keyword evidence="1" id="KW-0812">Transmembrane</keyword>
<dbReference type="Proteomes" id="UP000028701">
    <property type="component" value="Unassembled WGS sequence"/>
</dbReference>
<keyword evidence="1" id="KW-1133">Transmembrane helix</keyword>
<name>A0A081CRI9_9HYPH</name>
<evidence type="ECO:0000313" key="2">
    <source>
        <dbReference type="EMBL" id="GAK69285.1"/>
    </source>
</evidence>
<organism evidence="2 3">
    <name type="scientific">Agrobacterium rubi TR3 = NBRC 13261</name>
    <dbReference type="NCBI Taxonomy" id="1368415"/>
    <lineage>
        <taxon>Bacteria</taxon>
        <taxon>Pseudomonadati</taxon>
        <taxon>Pseudomonadota</taxon>
        <taxon>Alphaproteobacteria</taxon>
        <taxon>Hyphomicrobiales</taxon>
        <taxon>Rhizobiaceae</taxon>
        <taxon>Rhizobium/Agrobacterium group</taxon>
        <taxon>Agrobacterium</taxon>
    </lineage>
</organism>
<dbReference type="AlphaFoldDB" id="A0A081CRI9"/>
<dbReference type="EMBL" id="BBJU01000004">
    <property type="protein sequence ID" value="GAK69285.1"/>
    <property type="molecule type" value="Genomic_DNA"/>
</dbReference>
<feature type="transmembrane region" description="Helical" evidence="1">
    <location>
        <begin position="43"/>
        <end position="67"/>
    </location>
</feature>
<dbReference type="OrthoDB" id="8304553at2"/>
<reference evidence="2 3" key="1">
    <citation type="submission" date="2014-08" db="EMBL/GenBank/DDBJ databases">
        <title>Whole genome shotgun sequence of Rhizobium rubi NBRC 13261.</title>
        <authorList>
            <person name="Katano-Makiyama Y."/>
            <person name="Hosoyama A."/>
            <person name="Hashimoto M."/>
            <person name="Hosoyama Y."/>
            <person name="Noguchi M."/>
            <person name="Tsuchikane K."/>
            <person name="Uohara A."/>
            <person name="Ohji S."/>
            <person name="Ichikawa N."/>
            <person name="Kimura A."/>
            <person name="Yamazoe A."/>
            <person name="Fujita N."/>
        </authorList>
    </citation>
    <scope>NUCLEOTIDE SEQUENCE [LARGE SCALE GENOMIC DNA]</scope>
    <source>
        <strain evidence="2 3">NBRC 13261</strain>
    </source>
</reference>
<feature type="transmembrane region" description="Helical" evidence="1">
    <location>
        <begin position="87"/>
        <end position="104"/>
    </location>
</feature>
<dbReference type="RefSeq" id="WP_045228883.1">
    <property type="nucleotide sequence ID" value="NZ_BBJU01000004.1"/>
</dbReference>
<protein>
    <submittedName>
        <fullName evidence="2">Uncharacterized protein</fullName>
    </submittedName>
</protein>
<sequence length="107" mass="11874">MSKRLRQLDQALFSRSYLLTIGLLMFVGASVVGYVAWNDSLQLEWWGVLVVAAIILGGALLFGVGIFGSDTRMEGWANGASTHEASIILFVISYPVYLILKLFHRPR</sequence>
<feature type="transmembrane region" description="Helical" evidence="1">
    <location>
        <begin position="12"/>
        <end position="37"/>
    </location>
</feature>
<evidence type="ECO:0000313" key="3">
    <source>
        <dbReference type="Proteomes" id="UP000028701"/>
    </source>
</evidence>
<keyword evidence="1" id="KW-0472">Membrane</keyword>
<proteinExistence type="predicted"/>
<dbReference type="eggNOG" id="ENOG502ZRN2">
    <property type="taxonomic scope" value="Bacteria"/>
</dbReference>
<accession>A0A081CRI9</accession>